<dbReference type="InterPro" id="IPR029442">
    <property type="entry name" value="GyrI-like"/>
</dbReference>
<evidence type="ECO:0000259" key="1">
    <source>
        <dbReference type="SMART" id="SM00871"/>
    </source>
</evidence>
<reference evidence="3" key="2">
    <citation type="submission" date="2011-02" db="EMBL/GenBank/DDBJ databases">
        <title>The complete genome of Syntrophobotulus glycolicus DSM 8271.</title>
        <authorList>
            <person name="Lucas S."/>
            <person name="Copeland A."/>
            <person name="Lapidus A."/>
            <person name="Bruce D."/>
            <person name="Goodwin L."/>
            <person name="Pitluck S."/>
            <person name="Kyrpides N."/>
            <person name="Mavromatis K."/>
            <person name="Pagani I."/>
            <person name="Ivanova N."/>
            <person name="Mikhailova N."/>
            <person name="Chertkov O."/>
            <person name="Held B."/>
            <person name="Detter J.C."/>
            <person name="Tapia R."/>
            <person name="Han C."/>
            <person name="Land M."/>
            <person name="Hauser L."/>
            <person name="Markowitz V."/>
            <person name="Cheng J.-F."/>
            <person name="Hugenholtz P."/>
            <person name="Woyke T."/>
            <person name="Wu D."/>
            <person name="Spring S."/>
            <person name="Schroeder M."/>
            <person name="Brambilla E."/>
            <person name="Klenk H.-P."/>
            <person name="Eisen J.A."/>
        </authorList>
    </citation>
    <scope>NUCLEOTIDE SEQUENCE [LARGE SCALE GENOMIC DNA]</scope>
    <source>
        <strain evidence="3">DSM 8271 / FlGlyR</strain>
    </source>
</reference>
<dbReference type="EMBL" id="CP002547">
    <property type="protein sequence ID" value="ADY56693.1"/>
    <property type="molecule type" value="Genomic_DNA"/>
</dbReference>
<feature type="domain" description="AraC effector-binding" evidence="1">
    <location>
        <begin position="1"/>
        <end position="150"/>
    </location>
</feature>
<dbReference type="HOGENOM" id="CLU_113664_1_0_9"/>
<dbReference type="PANTHER" id="PTHR40055">
    <property type="entry name" value="TRANSCRIPTIONAL REGULATOR YGIV-RELATED"/>
    <property type="match status" value="1"/>
</dbReference>
<dbReference type="KEGG" id="sgy:Sgly_2406"/>
<keyword evidence="3" id="KW-1185">Reference proteome</keyword>
<proteinExistence type="predicted"/>
<dbReference type="SMART" id="SM00871">
    <property type="entry name" value="AraC_E_bind"/>
    <property type="match status" value="1"/>
</dbReference>
<gene>
    <name evidence="2" type="ordered locus">Sgly_2406</name>
</gene>
<dbReference type="PANTHER" id="PTHR40055:SF1">
    <property type="entry name" value="TRANSCRIPTIONAL REGULATOR YGIV-RELATED"/>
    <property type="match status" value="1"/>
</dbReference>
<dbReference type="Gene3D" id="3.20.80.10">
    <property type="entry name" value="Regulatory factor, effector binding domain"/>
    <property type="match status" value="1"/>
</dbReference>
<dbReference type="InterPro" id="IPR011256">
    <property type="entry name" value="Reg_factor_effector_dom_sf"/>
</dbReference>
<sequence length="158" mass="18418">MEINIEMTSSCKIAYIRKTGPYGSDNVQIMEQLKSWASEKNLLNESSIILGIVQDNPQFTEPKDCRYDTCLVVSDEFEVNKYVDFGKIAGGKYCVFKISHTVDAMQKAWMEIFSELSKRNYEFDDKRPILERYTMQMINKHCCEICVPILDRSLWRTS</sequence>
<protein>
    <submittedName>
        <fullName evidence="2">Transcription activator effector binding protein</fullName>
    </submittedName>
</protein>
<dbReference type="AlphaFoldDB" id="F0SVC0"/>
<dbReference type="eggNOG" id="COG3449">
    <property type="taxonomic scope" value="Bacteria"/>
</dbReference>
<dbReference type="InterPro" id="IPR050908">
    <property type="entry name" value="SmbC-like"/>
</dbReference>
<dbReference type="OrthoDB" id="5337216at2"/>
<dbReference type="InterPro" id="IPR010499">
    <property type="entry name" value="AraC_E-bd"/>
</dbReference>
<name>F0SVC0_SYNGF</name>
<reference evidence="2 3" key="1">
    <citation type="journal article" date="2011" name="Stand. Genomic Sci.">
        <title>Complete genome sequence of Syntrophobotulus glycolicus type strain (FlGlyR).</title>
        <authorList>
            <person name="Han C."/>
            <person name="Mwirichia R."/>
            <person name="Chertkov O."/>
            <person name="Held B."/>
            <person name="Lapidus A."/>
            <person name="Nolan M."/>
            <person name="Lucas S."/>
            <person name="Hammon N."/>
            <person name="Deshpande S."/>
            <person name="Cheng J.F."/>
            <person name="Tapia R."/>
            <person name="Goodwin L."/>
            <person name="Pitluck S."/>
            <person name="Huntemann M."/>
            <person name="Liolios K."/>
            <person name="Ivanova N."/>
            <person name="Pagani I."/>
            <person name="Mavromatis K."/>
            <person name="Ovchinikova G."/>
            <person name="Pati A."/>
            <person name="Chen A."/>
            <person name="Palaniappan K."/>
            <person name="Land M."/>
            <person name="Hauser L."/>
            <person name="Brambilla E.M."/>
            <person name="Rohde M."/>
            <person name="Spring S."/>
            <person name="Sikorski J."/>
            <person name="Goker M."/>
            <person name="Woyke T."/>
            <person name="Bristow J."/>
            <person name="Eisen J.A."/>
            <person name="Markowitz V."/>
            <person name="Hugenholtz P."/>
            <person name="Kyrpides N.C."/>
            <person name="Klenk H.P."/>
            <person name="Detter J.C."/>
        </authorList>
    </citation>
    <scope>NUCLEOTIDE SEQUENCE [LARGE SCALE GENOMIC DNA]</scope>
    <source>
        <strain evidence="3">DSM 8271 / FlGlyR</strain>
    </source>
</reference>
<organism evidence="2 3">
    <name type="scientific">Syntrophobotulus glycolicus (strain DSM 8271 / FlGlyR)</name>
    <dbReference type="NCBI Taxonomy" id="645991"/>
    <lineage>
        <taxon>Bacteria</taxon>
        <taxon>Bacillati</taxon>
        <taxon>Bacillota</taxon>
        <taxon>Clostridia</taxon>
        <taxon>Eubacteriales</taxon>
        <taxon>Desulfitobacteriaceae</taxon>
        <taxon>Syntrophobotulus</taxon>
    </lineage>
</organism>
<dbReference type="RefSeq" id="WP_013625558.1">
    <property type="nucleotide sequence ID" value="NC_015172.1"/>
</dbReference>
<dbReference type="SUPFAM" id="SSF55136">
    <property type="entry name" value="Probable bacterial effector-binding domain"/>
    <property type="match status" value="1"/>
</dbReference>
<dbReference type="Proteomes" id="UP000007488">
    <property type="component" value="Chromosome"/>
</dbReference>
<evidence type="ECO:0000313" key="2">
    <source>
        <dbReference type="EMBL" id="ADY56693.1"/>
    </source>
</evidence>
<dbReference type="Pfam" id="PF06445">
    <property type="entry name" value="GyrI-like"/>
    <property type="match status" value="1"/>
</dbReference>
<accession>F0SVC0</accession>
<evidence type="ECO:0000313" key="3">
    <source>
        <dbReference type="Proteomes" id="UP000007488"/>
    </source>
</evidence>